<evidence type="ECO:0000313" key="2">
    <source>
        <dbReference type="EMBL" id="GGB33557.1"/>
    </source>
</evidence>
<proteinExistence type="predicted"/>
<feature type="transmembrane region" description="Helical" evidence="1">
    <location>
        <begin position="86"/>
        <end position="106"/>
    </location>
</feature>
<dbReference type="Proteomes" id="UP000646152">
    <property type="component" value="Unassembled WGS sequence"/>
</dbReference>
<organism evidence="2 3">
    <name type="scientific">Oceanisphaera marina</name>
    <dbReference type="NCBI Taxonomy" id="2017550"/>
    <lineage>
        <taxon>Bacteria</taxon>
        <taxon>Pseudomonadati</taxon>
        <taxon>Pseudomonadota</taxon>
        <taxon>Gammaproteobacteria</taxon>
        <taxon>Aeromonadales</taxon>
        <taxon>Aeromonadaceae</taxon>
        <taxon>Oceanisphaera</taxon>
    </lineage>
</organism>
<dbReference type="EMBL" id="BMKE01000002">
    <property type="protein sequence ID" value="GGB33557.1"/>
    <property type="molecule type" value="Genomic_DNA"/>
</dbReference>
<keyword evidence="3" id="KW-1185">Reference proteome</keyword>
<evidence type="ECO:0000313" key="3">
    <source>
        <dbReference type="Proteomes" id="UP000646152"/>
    </source>
</evidence>
<keyword evidence="1" id="KW-1133">Transmembrane helix</keyword>
<keyword evidence="1" id="KW-0472">Membrane</keyword>
<reference evidence="3" key="1">
    <citation type="journal article" date="2019" name="Int. J. Syst. Evol. Microbiol.">
        <title>The Global Catalogue of Microorganisms (GCM) 10K type strain sequencing project: providing services to taxonomists for standard genome sequencing and annotation.</title>
        <authorList>
            <consortium name="The Broad Institute Genomics Platform"/>
            <consortium name="The Broad Institute Genome Sequencing Center for Infectious Disease"/>
            <person name="Wu L."/>
            <person name="Ma J."/>
        </authorList>
    </citation>
    <scope>NUCLEOTIDE SEQUENCE [LARGE SCALE GENOMIC DNA]</scope>
    <source>
        <strain evidence="3">CGMCC 1.15923</strain>
    </source>
</reference>
<name>A0ABQ1IBM4_9GAMM</name>
<comment type="caution">
    <text evidence="2">The sequence shown here is derived from an EMBL/GenBank/DDBJ whole genome shotgun (WGS) entry which is preliminary data.</text>
</comment>
<evidence type="ECO:0000256" key="1">
    <source>
        <dbReference type="SAM" id="Phobius"/>
    </source>
</evidence>
<protein>
    <recommendedName>
        <fullName evidence="4">Copper resistance protein</fullName>
    </recommendedName>
</protein>
<evidence type="ECO:0008006" key="4">
    <source>
        <dbReference type="Google" id="ProtNLM"/>
    </source>
</evidence>
<dbReference type="RefSeq" id="WP_229667745.1">
    <property type="nucleotide sequence ID" value="NZ_BMKE01000002.1"/>
</dbReference>
<sequence length="137" mass="15265">MAGRRLSSRLIPRQPAWLALMLVAVVISLCLGQRMGMATSCPYSAHDSHAIQAVSDAGTQSSPISDSNKTDDNERCSLSEQLLSKVWSMLEPMLIAILVLLILWLLSPQQVRYSHRVPPPLSFAGRRRHLVLCVFRE</sequence>
<accession>A0ABQ1IBM4</accession>
<gene>
    <name evidence="2" type="ORF">GCM10011502_03260</name>
</gene>
<keyword evidence="1" id="KW-0812">Transmembrane</keyword>